<proteinExistence type="inferred from homology"/>
<feature type="transmembrane region" description="Helical" evidence="8">
    <location>
        <begin position="181"/>
        <end position="200"/>
    </location>
</feature>
<dbReference type="SUPFAM" id="SSF103473">
    <property type="entry name" value="MFS general substrate transporter"/>
    <property type="match status" value="1"/>
</dbReference>
<feature type="transmembrane region" description="Helical" evidence="8">
    <location>
        <begin position="6"/>
        <end position="26"/>
    </location>
</feature>
<dbReference type="GO" id="GO:0022857">
    <property type="term" value="F:transmembrane transporter activity"/>
    <property type="evidence" value="ECO:0007669"/>
    <property type="project" value="InterPro"/>
</dbReference>
<feature type="transmembrane region" description="Helical" evidence="8">
    <location>
        <begin position="38"/>
        <end position="58"/>
    </location>
</feature>
<sequence length="383" mass="41353">GQKRALMLMLYYFAIPVGSGLGFIVGSTVESLLGDWRWGIRATSILDAICLVLLILFVHDRHSDVEENETMESRSSYSADLKSLAKNATFMTSTFAYTAVIFVTGTLSWWIPTAMQHVQAMNHNLNSTQDLSADIKSSSTFTFGLITMISGFAGVATGSLLSHLLSSGRFCFSLCPTPRSDPIICAVGTAIGVPTFFAVVRLIPVNIVVAEVIMFFCITGLCFIWATNVNLYISVVSPNKCNSANGIQILLSHVLGDGSGPYIVGAISDHIRGEEKTPSAHWNSLSMAFNVANALLIPAVILFIIAALTYPRDRAAFLRSTNPSMVEIADVKTAVETAGLASSVKIVPVEMTPAPVKFSFPSEHTAMEPSRPHSQLEEVAKHE</sequence>
<feature type="transmembrane region" description="Helical" evidence="8">
    <location>
        <begin position="90"/>
        <end position="111"/>
    </location>
</feature>
<keyword evidence="4 8" id="KW-1133">Transmembrane helix</keyword>
<evidence type="ECO:0000256" key="3">
    <source>
        <dbReference type="ARBA" id="ARBA00022692"/>
    </source>
</evidence>
<keyword evidence="2" id="KW-0813">Transport</keyword>
<dbReference type="Gene3D" id="1.20.1250.20">
    <property type="entry name" value="MFS general substrate transporter like domains"/>
    <property type="match status" value="1"/>
</dbReference>
<dbReference type="Proteomes" id="UP001328107">
    <property type="component" value="Unassembled WGS sequence"/>
</dbReference>
<dbReference type="EMBL" id="BTRK01000004">
    <property type="protein sequence ID" value="GMR48457.1"/>
    <property type="molecule type" value="Genomic_DNA"/>
</dbReference>
<reference evidence="10" key="1">
    <citation type="submission" date="2022-10" db="EMBL/GenBank/DDBJ databases">
        <title>Genome assembly of Pristionchus species.</title>
        <authorList>
            <person name="Yoshida K."/>
            <person name="Sommer R.J."/>
        </authorList>
    </citation>
    <scope>NUCLEOTIDE SEQUENCE [LARGE SCALE GENOMIC DNA]</scope>
    <source>
        <strain evidence="10">RS5460</strain>
    </source>
</reference>
<dbReference type="PANTHER" id="PTHR23505:SF79">
    <property type="entry name" value="PROTEIN SPINSTER"/>
    <property type="match status" value="1"/>
</dbReference>
<evidence type="ECO:0008006" key="11">
    <source>
        <dbReference type="Google" id="ProtNLM"/>
    </source>
</evidence>
<comment type="subcellular location">
    <subcellularLocation>
        <location evidence="1">Membrane</location>
        <topology evidence="1">Multi-pass membrane protein</topology>
    </subcellularLocation>
</comment>
<evidence type="ECO:0000313" key="9">
    <source>
        <dbReference type="EMBL" id="GMR48457.1"/>
    </source>
</evidence>
<feature type="transmembrane region" description="Helical" evidence="8">
    <location>
        <begin position="141"/>
        <end position="161"/>
    </location>
</feature>
<feature type="transmembrane region" description="Helical" evidence="8">
    <location>
        <begin position="287"/>
        <end position="310"/>
    </location>
</feature>
<evidence type="ECO:0000256" key="2">
    <source>
        <dbReference type="ARBA" id="ARBA00022448"/>
    </source>
</evidence>
<dbReference type="CDD" id="cd17328">
    <property type="entry name" value="MFS_spinster_like"/>
    <property type="match status" value="1"/>
</dbReference>
<comment type="caution">
    <text evidence="9">The sequence shown here is derived from an EMBL/GenBank/DDBJ whole genome shotgun (WGS) entry which is preliminary data.</text>
</comment>
<evidence type="ECO:0000256" key="8">
    <source>
        <dbReference type="SAM" id="Phobius"/>
    </source>
</evidence>
<comment type="similarity">
    <text evidence="6">Belongs to the major facilitator superfamily. Spinster (TC 2.A.1.49) family.</text>
</comment>
<organism evidence="9 10">
    <name type="scientific">Pristionchus mayeri</name>
    <dbReference type="NCBI Taxonomy" id="1317129"/>
    <lineage>
        <taxon>Eukaryota</taxon>
        <taxon>Metazoa</taxon>
        <taxon>Ecdysozoa</taxon>
        <taxon>Nematoda</taxon>
        <taxon>Chromadorea</taxon>
        <taxon>Rhabditida</taxon>
        <taxon>Rhabditina</taxon>
        <taxon>Diplogasteromorpha</taxon>
        <taxon>Diplogasteroidea</taxon>
        <taxon>Neodiplogasteridae</taxon>
        <taxon>Pristionchus</taxon>
    </lineage>
</organism>
<gene>
    <name evidence="9" type="ORF">PMAYCL1PPCAC_18652</name>
</gene>
<feature type="region of interest" description="Disordered" evidence="7">
    <location>
        <begin position="362"/>
        <end position="383"/>
    </location>
</feature>
<dbReference type="InterPro" id="IPR036259">
    <property type="entry name" value="MFS_trans_sf"/>
</dbReference>
<feature type="transmembrane region" description="Helical" evidence="8">
    <location>
        <begin position="207"/>
        <end position="226"/>
    </location>
</feature>
<dbReference type="Pfam" id="PF07690">
    <property type="entry name" value="MFS_1"/>
    <property type="match status" value="1"/>
</dbReference>
<evidence type="ECO:0000256" key="6">
    <source>
        <dbReference type="ARBA" id="ARBA00024338"/>
    </source>
</evidence>
<keyword evidence="3 8" id="KW-0812">Transmembrane</keyword>
<evidence type="ECO:0000313" key="10">
    <source>
        <dbReference type="Proteomes" id="UP001328107"/>
    </source>
</evidence>
<evidence type="ECO:0000256" key="4">
    <source>
        <dbReference type="ARBA" id="ARBA00022989"/>
    </source>
</evidence>
<accession>A0AAN5CQA1</accession>
<protein>
    <recommendedName>
        <fullName evidence="11">Membrane transporter</fullName>
    </recommendedName>
</protein>
<dbReference type="PANTHER" id="PTHR23505">
    <property type="entry name" value="SPINSTER"/>
    <property type="match status" value="1"/>
</dbReference>
<dbReference type="GO" id="GO:0016020">
    <property type="term" value="C:membrane"/>
    <property type="evidence" value="ECO:0007669"/>
    <property type="project" value="UniProtKB-SubCell"/>
</dbReference>
<feature type="compositionally biased region" description="Basic and acidic residues" evidence="7">
    <location>
        <begin position="370"/>
        <end position="383"/>
    </location>
</feature>
<keyword evidence="5 8" id="KW-0472">Membrane</keyword>
<dbReference type="AlphaFoldDB" id="A0AAN5CQA1"/>
<keyword evidence="10" id="KW-1185">Reference proteome</keyword>
<evidence type="ECO:0000256" key="5">
    <source>
        <dbReference type="ARBA" id="ARBA00023136"/>
    </source>
</evidence>
<dbReference type="InterPro" id="IPR044770">
    <property type="entry name" value="MFS_spinster-like"/>
</dbReference>
<evidence type="ECO:0000256" key="7">
    <source>
        <dbReference type="SAM" id="MobiDB-lite"/>
    </source>
</evidence>
<name>A0AAN5CQA1_9BILA</name>
<feature type="non-terminal residue" evidence="9">
    <location>
        <position position="1"/>
    </location>
</feature>
<dbReference type="InterPro" id="IPR011701">
    <property type="entry name" value="MFS"/>
</dbReference>
<evidence type="ECO:0000256" key="1">
    <source>
        <dbReference type="ARBA" id="ARBA00004141"/>
    </source>
</evidence>